<name>A0A2N3PYS7_9PROT</name>
<dbReference type="Proteomes" id="UP000233293">
    <property type="component" value="Unassembled WGS sequence"/>
</dbReference>
<organism evidence="8 9">
    <name type="scientific">Telmatospirillum siberiense</name>
    <dbReference type="NCBI Taxonomy" id="382514"/>
    <lineage>
        <taxon>Bacteria</taxon>
        <taxon>Pseudomonadati</taxon>
        <taxon>Pseudomonadota</taxon>
        <taxon>Alphaproteobacteria</taxon>
        <taxon>Rhodospirillales</taxon>
        <taxon>Rhodospirillaceae</taxon>
        <taxon>Telmatospirillum</taxon>
    </lineage>
</organism>
<keyword evidence="3 6" id="KW-0694">RNA-binding</keyword>
<dbReference type="OrthoDB" id="9797817at2"/>
<dbReference type="InterPro" id="IPR006027">
    <property type="entry name" value="NusB_RsmB_TIM44"/>
</dbReference>
<dbReference type="SUPFAM" id="SSF48013">
    <property type="entry name" value="NusB-like"/>
    <property type="match status" value="1"/>
</dbReference>
<gene>
    <name evidence="6" type="primary">nusB</name>
    <name evidence="8" type="ORF">CWS72_05710</name>
</gene>
<dbReference type="GO" id="GO:0031564">
    <property type="term" value="P:transcription antitermination"/>
    <property type="evidence" value="ECO:0007669"/>
    <property type="project" value="UniProtKB-KW"/>
</dbReference>
<dbReference type="InterPro" id="IPR035926">
    <property type="entry name" value="NusB-like_sf"/>
</dbReference>
<dbReference type="GO" id="GO:0005829">
    <property type="term" value="C:cytosol"/>
    <property type="evidence" value="ECO:0007669"/>
    <property type="project" value="TreeGrafter"/>
</dbReference>
<dbReference type="GO" id="GO:0006353">
    <property type="term" value="P:DNA-templated transcription termination"/>
    <property type="evidence" value="ECO:0007669"/>
    <property type="project" value="UniProtKB-UniRule"/>
</dbReference>
<feature type="domain" description="NusB/RsmB/TIM44" evidence="7">
    <location>
        <begin position="17"/>
        <end position="164"/>
    </location>
</feature>
<evidence type="ECO:0000256" key="4">
    <source>
        <dbReference type="ARBA" id="ARBA00023015"/>
    </source>
</evidence>
<evidence type="ECO:0000256" key="5">
    <source>
        <dbReference type="ARBA" id="ARBA00023163"/>
    </source>
</evidence>
<reference evidence="9" key="1">
    <citation type="submission" date="2017-12" db="EMBL/GenBank/DDBJ databases">
        <title>Draft genome sequence of Telmatospirillum siberiense 26-4b1T, an acidotolerant peatland alphaproteobacterium potentially involved in sulfur cycling.</title>
        <authorList>
            <person name="Hausmann B."/>
            <person name="Pjevac P."/>
            <person name="Schreck K."/>
            <person name="Herbold C.W."/>
            <person name="Daims H."/>
            <person name="Wagner M."/>
            <person name="Pester M."/>
            <person name="Loy A."/>
        </authorList>
    </citation>
    <scope>NUCLEOTIDE SEQUENCE [LARGE SCALE GENOMIC DNA]</scope>
    <source>
        <strain evidence="9">26-4b1</strain>
    </source>
</reference>
<keyword evidence="5 6" id="KW-0804">Transcription</keyword>
<comment type="function">
    <text evidence="6">Involved in transcription antitermination. Required for transcription of ribosomal RNA (rRNA) genes. Binds specifically to the boxA antiterminator sequence of the ribosomal RNA (rrn) operons.</text>
</comment>
<comment type="caution">
    <text evidence="8">The sequence shown here is derived from an EMBL/GenBank/DDBJ whole genome shotgun (WGS) entry which is preliminary data.</text>
</comment>
<evidence type="ECO:0000313" key="8">
    <source>
        <dbReference type="EMBL" id="PKU25558.1"/>
    </source>
</evidence>
<dbReference type="AlphaFoldDB" id="A0A2N3PYS7"/>
<keyword evidence="2 6" id="KW-0889">Transcription antitermination</keyword>
<protein>
    <recommendedName>
        <fullName evidence="6">Transcription antitermination protein NusB</fullName>
    </recommendedName>
    <alternativeName>
        <fullName evidence="6">Antitermination factor NusB</fullName>
    </alternativeName>
</protein>
<dbReference type="PANTHER" id="PTHR11078:SF3">
    <property type="entry name" value="ANTITERMINATION NUSB DOMAIN-CONTAINING PROTEIN"/>
    <property type="match status" value="1"/>
</dbReference>
<dbReference type="EMBL" id="PIUM01000004">
    <property type="protein sequence ID" value="PKU25558.1"/>
    <property type="molecule type" value="Genomic_DNA"/>
</dbReference>
<dbReference type="PANTHER" id="PTHR11078">
    <property type="entry name" value="N UTILIZATION SUBSTANCE PROTEIN B-RELATED"/>
    <property type="match status" value="1"/>
</dbReference>
<dbReference type="HAMAP" id="MF_00073">
    <property type="entry name" value="NusB"/>
    <property type="match status" value="1"/>
</dbReference>
<evidence type="ECO:0000256" key="2">
    <source>
        <dbReference type="ARBA" id="ARBA00022814"/>
    </source>
</evidence>
<keyword evidence="4 6" id="KW-0805">Transcription regulation</keyword>
<dbReference type="Pfam" id="PF01029">
    <property type="entry name" value="NusB"/>
    <property type="match status" value="1"/>
</dbReference>
<dbReference type="InterPro" id="IPR011605">
    <property type="entry name" value="NusB_fam"/>
</dbReference>
<dbReference type="NCBIfam" id="TIGR01951">
    <property type="entry name" value="nusB"/>
    <property type="match status" value="1"/>
</dbReference>
<evidence type="ECO:0000256" key="1">
    <source>
        <dbReference type="ARBA" id="ARBA00005952"/>
    </source>
</evidence>
<comment type="similarity">
    <text evidence="1 6">Belongs to the NusB family.</text>
</comment>
<keyword evidence="9" id="KW-1185">Reference proteome</keyword>
<sequence length="179" mass="19164">MTAPKGQKKKSVQARSAARLAAVQALYNAELSGQTPDLVLDDFLKHGIGGKVMLTPEGVDPAGFGEVEHVLADPDPLMLTAIFRGTLARRDDFDEMIAGALSADWTVDRLETVLRAILRAGACELADFPDVPVRVVISEYVDIAHAFYSGPEPGLVNAVLDRIGRVVRAGEIGGDVRSR</sequence>
<evidence type="ECO:0000256" key="3">
    <source>
        <dbReference type="ARBA" id="ARBA00022884"/>
    </source>
</evidence>
<dbReference type="Gene3D" id="1.10.940.10">
    <property type="entry name" value="NusB-like"/>
    <property type="match status" value="1"/>
</dbReference>
<evidence type="ECO:0000313" key="9">
    <source>
        <dbReference type="Proteomes" id="UP000233293"/>
    </source>
</evidence>
<evidence type="ECO:0000256" key="6">
    <source>
        <dbReference type="HAMAP-Rule" id="MF_00073"/>
    </source>
</evidence>
<accession>A0A2N3PYS7</accession>
<proteinExistence type="inferred from homology"/>
<dbReference type="GO" id="GO:0003723">
    <property type="term" value="F:RNA binding"/>
    <property type="evidence" value="ECO:0007669"/>
    <property type="project" value="UniProtKB-UniRule"/>
</dbReference>
<evidence type="ECO:0000259" key="7">
    <source>
        <dbReference type="Pfam" id="PF01029"/>
    </source>
</evidence>